<keyword evidence="3" id="KW-1185">Reference proteome</keyword>
<evidence type="ECO:0008006" key="4">
    <source>
        <dbReference type="Google" id="ProtNLM"/>
    </source>
</evidence>
<organism evidence="2 3">
    <name type="scientific">Pseudonocardia humida</name>
    <dbReference type="NCBI Taxonomy" id="2800819"/>
    <lineage>
        <taxon>Bacteria</taxon>
        <taxon>Bacillati</taxon>
        <taxon>Actinomycetota</taxon>
        <taxon>Actinomycetes</taxon>
        <taxon>Pseudonocardiales</taxon>
        <taxon>Pseudonocardiaceae</taxon>
        <taxon>Pseudonocardia</taxon>
    </lineage>
</organism>
<feature type="compositionally biased region" description="Polar residues" evidence="1">
    <location>
        <begin position="131"/>
        <end position="144"/>
    </location>
</feature>
<dbReference type="EMBL" id="JAGSOV010000041">
    <property type="protein sequence ID" value="MCO1657408.1"/>
    <property type="molecule type" value="Genomic_DNA"/>
</dbReference>
<name>A0ABT1A386_9PSEU</name>
<accession>A0ABT1A386</accession>
<dbReference type="SUPFAM" id="SSF88946">
    <property type="entry name" value="Sigma2 domain of RNA polymerase sigma factors"/>
    <property type="match status" value="1"/>
</dbReference>
<evidence type="ECO:0000313" key="2">
    <source>
        <dbReference type="EMBL" id="MCO1657408.1"/>
    </source>
</evidence>
<proteinExistence type="predicted"/>
<feature type="region of interest" description="Disordered" evidence="1">
    <location>
        <begin position="92"/>
        <end position="195"/>
    </location>
</feature>
<evidence type="ECO:0000313" key="3">
    <source>
        <dbReference type="Proteomes" id="UP001165283"/>
    </source>
</evidence>
<reference evidence="2" key="1">
    <citation type="submission" date="2021-04" db="EMBL/GenBank/DDBJ databases">
        <title>Pseudonocardia sp. nov., isolated from sandy soil of mangrove forest.</title>
        <authorList>
            <person name="Zan Z."/>
            <person name="Huang R."/>
            <person name="Liu W."/>
        </authorList>
    </citation>
    <scope>NUCLEOTIDE SEQUENCE</scope>
    <source>
        <strain evidence="2">S2-4</strain>
    </source>
</reference>
<feature type="compositionally biased region" description="Basic residues" evidence="1">
    <location>
        <begin position="108"/>
        <end position="119"/>
    </location>
</feature>
<protein>
    <recommendedName>
        <fullName evidence="4">RNA polymerase sigma-70 region 2 domain-containing protein</fullName>
    </recommendedName>
</protein>
<feature type="compositionally biased region" description="Low complexity" evidence="1">
    <location>
        <begin position="173"/>
        <end position="187"/>
    </location>
</feature>
<dbReference type="Gene3D" id="1.10.1740.10">
    <property type="match status" value="1"/>
</dbReference>
<evidence type="ECO:0000256" key="1">
    <source>
        <dbReference type="SAM" id="MobiDB-lite"/>
    </source>
</evidence>
<feature type="region of interest" description="Disordered" evidence="1">
    <location>
        <begin position="50"/>
        <end position="72"/>
    </location>
</feature>
<sequence length="195" mass="21360">MWQHAHRLTGARSTAEDVLTATFVTAWRRRSDARFVGGSALPWLLSVAGEEARPRRRGPAHRGGPVTELPLPPARRCRRRCATAPCAWCWTTWTSPPGPPPPMGALPQRRRGPAGRRRRGGGDPVGRPSRAAQQLADSPTTSSAPQPRPWRRPCPRTSCRPRSALRRSTTRWPAAPRPSCAAGAATTTHRRARGD</sequence>
<gene>
    <name evidence="2" type="ORF">KDL28_20325</name>
</gene>
<dbReference type="Proteomes" id="UP001165283">
    <property type="component" value="Unassembled WGS sequence"/>
</dbReference>
<comment type="caution">
    <text evidence="2">The sequence shown here is derived from an EMBL/GenBank/DDBJ whole genome shotgun (WGS) entry which is preliminary data.</text>
</comment>
<dbReference type="InterPro" id="IPR013325">
    <property type="entry name" value="RNA_pol_sigma_r2"/>
</dbReference>